<evidence type="ECO:0000313" key="3">
    <source>
        <dbReference type="Proteomes" id="UP001180020"/>
    </source>
</evidence>
<dbReference type="EMBL" id="JAUJYO010000004">
    <property type="protein sequence ID" value="KAK1319752.1"/>
    <property type="molecule type" value="Genomic_DNA"/>
</dbReference>
<evidence type="ECO:0000256" key="1">
    <source>
        <dbReference type="SAM" id="MobiDB-lite"/>
    </source>
</evidence>
<protein>
    <submittedName>
        <fullName evidence="2">Uncharacterized protein</fullName>
    </submittedName>
</protein>
<feature type="compositionally biased region" description="Basic and acidic residues" evidence="1">
    <location>
        <begin position="1"/>
        <end position="11"/>
    </location>
</feature>
<name>A0AAV9F2J8_ACOCL</name>
<gene>
    <name evidence="2" type="ORF">QJS10_CPB04g01358</name>
</gene>
<proteinExistence type="predicted"/>
<accession>A0AAV9F2J8</accession>
<dbReference type="Proteomes" id="UP001180020">
    <property type="component" value="Unassembled WGS sequence"/>
</dbReference>
<feature type="region of interest" description="Disordered" evidence="1">
    <location>
        <begin position="1"/>
        <end position="53"/>
    </location>
</feature>
<reference evidence="2" key="2">
    <citation type="submission" date="2023-06" db="EMBL/GenBank/DDBJ databases">
        <authorList>
            <person name="Ma L."/>
            <person name="Liu K.-W."/>
            <person name="Li Z."/>
            <person name="Hsiao Y.-Y."/>
            <person name="Qi Y."/>
            <person name="Fu T."/>
            <person name="Tang G."/>
            <person name="Zhang D."/>
            <person name="Sun W.-H."/>
            <person name="Liu D.-K."/>
            <person name="Li Y."/>
            <person name="Chen G.-Z."/>
            <person name="Liu X.-D."/>
            <person name="Liao X.-Y."/>
            <person name="Jiang Y.-T."/>
            <person name="Yu X."/>
            <person name="Hao Y."/>
            <person name="Huang J."/>
            <person name="Zhao X.-W."/>
            <person name="Ke S."/>
            <person name="Chen Y.-Y."/>
            <person name="Wu W.-L."/>
            <person name="Hsu J.-L."/>
            <person name="Lin Y.-F."/>
            <person name="Huang M.-D."/>
            <person name="Li C.-Y."/>
            <person name="Huang L."/>
            <person name="Wang Z.-W."/>
            <person name="Zhao X."/>
            <person name="Zhong W.-Y."/>
            <person name="Peng D.-H."/>
            <person name="Ahmad S."/>
            <person name="Lan S."/>
            <person name="Zhang J.-S."/>
            <person name="Tsai W.-C."/>
            <person name="Van De Peer Y."/>
            <person name="Liu Z.-J."/>
        </authorList>
    </citation>
    <scope>NUCLEOTIDE SEQUENCE</scope>
    <source>
        <strain evidence="2">CP</strain>
        <tissue evidence="2">Leaves</tissue>
    </source>
</reference>
<reference evidence="2" key="1">
    <citation type="journal article" date="2023" name="Nat. Commun.">
        <title>Diploid and tetraploid genomes of Acorus and the evolution of monocots.</title>
        <authorList>
            <person name="Ma L."/>
            <person name="Liu K.W."/>
            <person name="Li Z."/>
            <person name="Hsiao Y.Y."/>
            <person name="Qi Y."/>
            <person name="Fu T."/>
            <person name="Tang G.D."/>
            <person name="Zhang D."/>
            <person name="Sun W.H."/>
            <person name="Liu D.K."/>
            <person name="Li Y."/>
            <person name="Chen G.Z."/>
            <person name="Liu X.D."/>
            <person name="Liao X.Y."/>
            <person name="Jiang Y.T."/>
            <person name="Yu X."/>
            <person name="Hao Y."/>
            <person name="Huang J."/>
            <person name="Zhao X.W."/>
            <person name="Ke S."/>
            <person name="Chen Y.Y."/>
            <person name="Wu W.L."/>
            <person name="Hsu J.L."/>
            <person name="Lin Y.F."/>
            <person name="Huang M.D."/>
            <person name="Li C.Y."/>
            <person name="Huang L."/>
            <person name="Wang Z.W."/>
            <person name="Zhao X."/>
            <person name="Zhong W.Y."/>
            <person name="Peng D.H."/>
            <person name="Ahmad S."/>
            <person name="Lan S."/>
            <person name="Zhang J.S."/>
            <person name="Tsai W.C."/>
            <person name="Van de Peer Y."/>
            <person name="Liu Z.J."/>
        </authorList>
    </citation>
    <scope>NUCLEOTIDE SEQUENCE</scope>
    <source>
        <strain evidence="2">CP</strain>
    </source>
</reference>
<evidence type="ECO:0000313" key="2">
    <source>
        <dbReference type="EMBL" id="KAK1319752.1"/>
    </source>
</evidence>
<organism evidence="2 3">
    <name type="scientific">Acorus calamus</name>
    <name type="common">Sweet flag</name>
    <dbReference type="NCBI Taxonomy" id="4465"/>
    <lineage>
        <taxon>Eukaryota</taxon>
        <taxon>Viridiplantae</taxon>
        <taxon>Streptophyta</taxon>
        <taxon>Embryophyta</taxon>
        <taxon>Tracheophyta</taxon>
        <taxon>Spermatophyta</taxon>
        <taxon>Magnoliopsida</taxon>
        <taxon>Liliopsida</taxon>
        <taxon>Acoraceae</taxon>
        <taxon>Acorus</taxon>
    </lineage>
</organism>
<dbReference type="AlphaFoldDB" id="A0AAV9F2J8"/>
<keyword evidence="3" id="KW-1185">Reference proteome</keyword>
<comment type="caution">
    <text evidence="2">The sequence shown here is derived from an EMBL/GenBank/DDBJ whole genome shotgun (WGS) entry which is preliminary data.</text>
</comment>
<sequence length="183" mass="19887">MEAKDPEEDKSVPFAPRALASPDESTQVQVENRRQRALRSLRRGTRNGGPPILPMPGRVSVLARGGTSYVVDPFPWFIRDVGDRGGVGQENGDGPKEDDCPFDHPSGGMGDMADQKRGDFQRKAGLRGEYVGPCGHLDPRLGEGTGGGPGDHPARRRHFNHHVVCVVAFQACRSAGRKTWIPL</sequence>
<feature type="compositionally biased region" description="Basic residues" evidence="1">
    <location>
        <begin position="35"/>
        <end position="45"/>
    </location>
</feature>